<dbReference type="InterPro" id="IPR019787">
    <property type="entry name" value="Znf_PHD-finger"/>
</dbReference>
<gene>
    <name evidence="7" type="ORF">BSTOLATCC_MIC3960</name>
</gene>
<protein>
    <recommendedName>
        <fullName evidence="9">PHD and RING finger domain-containing protein 1</fullName>
    </recommendedName>
</protein>
<evidence type="ECO:0000313" key="8">
    <source>
        <dbReference type="Proteomes" id="UP001162131"/>
    </source>
</evidence>
<dbReference type="InterPro" id="IPR001965">
    <property type="entry name" value="Znf_PHD"/>
</dbReference>
<keyword evidence="1" id="KW-0479">Metal-binding</keyword>
<accession>A0AAU9I9E5</accession>
<dbReference type="GO" id="GO:0008270">
    <property type="term" value="F:zinc ion binding"/>
    <property type="evidence" value="ECO:0007669"/>
    <property type="project" value="UniProtKB-KW"/>
</dbReference>
<dbReference type="SMART" id="SM00184">
    <property type="entry name" value="RING"/>
    <property type="match status" value="2"/>
</dbReference>
<dbReference type="PROSITE" id="PS50089">
    <property type="entry name" value="ZF_RING_2"/>
    <property type="match status" value="1"/>
</dbReference>
<evidence type="ECO:0000259" key="6">
    <source>
        <dbReference type="PROSITE" id="PS50089"/>
    </source>
</evidence>
<keyword evidence="2 4" id="KW-0863">Zinc-finger</keyword>
<dbReference type="EMBL" id="CAJZBQ010000004">
    <property type="protein sequence ID" value="CAG9311674.1"/>
    <property type="molecule type" value="Genomic_DNA"/>
</dbReference>
<dbReference type="InterPro" id="IPR011011">
    <property type="entry name" value="Znf_FYVE_PHD"/>
</dbReference>
<dbReference type="PANTHER" id="PTHR12618">
    <property type="entry name" value="PHD AND RING FINGER DOMAIN-CONTAINING PROTEIN 1"/>
    <property type="match status" value="1"/>
</dbReference>
<evidence type="ECO:0008006" key="9">
    <source>
        <dbReference type="Google" id="ProtNLM"/>
    </source>
</evidence>
<dbReference type="SUPFAM" id="SSF57850">
    <property type="entry name" value="RING/U-box"/>
    <property type="match status" value="1"/>
</dbReference>
<dbReference type="Pfam" id="PF00628">
    <property type="entry name" value="PHD"/>
    <property type="match status" value="1"/>
</dbReference>
<dbReference type="AlphaFoldDB" id="A0AAU9I9E5"/>
<evidence type="ECO:0000256" key="2">
    <source>
        <dbReference type="ARBA" id="ARBA00022771"/>
    </source>
</evidence>
<comment type="caution">
    <text evidence="7">The sequence shown here is derived from an EMBL/GenBank/DDBJ whole genome shotgun (WGS) entry which is preliminary data.</text>
</comment>
<evidence type="ECO:0000259" key="5">
    <source>
        <dbReference type="PROSITE" id="PS50016"/>
    </source>
</evidence>
<dbReference type="PROSITE" id="PS50016">
    <property type="entry name" value="ZF_PHD_2"/>
    <property type="match status" value="1"/>
</dbReference>
<evidence type="ECO:0000256" key="3">
    <source>
        <dbReference type="ARBA" id="ARBA00022833"/>
    </source>
</evidence>
<dbReference type="InterPro" id="IPR001841">
    <property type="entry name" value="Znf_RING"/>
</dbReference>
<dbReference type="InterPro" id="IPR013083">
    <property type="entry name" value="Znf_RING/FYVE/PHD"/>
</dbReference>
<evidence type="ECO:0000256" key="4">
    <source>
        <dbReference type="PROSITE-ProRule" id="PRU00175"/>
    </source>
</evidence>
<evidence type="ECO:0000256" key="1">
    <source>
        <dbReference type="ARBA" id="ARBA00022723"/>
    </source>
</evidence>
<dbReference type="PROSITE" id="PS01359">
    <property type="entry name" value="ZF_PHD_1"/>
    <property type="match status" value="1"/>
</dbReference>
<organism evidence="7 8">
    <name type="scientific">Blepharisma stoltei</name>
    <dbReference type="NCBI Taxonomy" id="1481888"/>
    <lineage>
        <taxon>Eukaryota</taxon>
        <taxon>Sar</taxon>
        <taxon>Alveolata</taxon>
        <taxon>Ciliophora</taxon>
        <taxon>Postciliodesmatophora</taxon>
        <taxon>Heterotrichea</taxon>
        <taxon>Heterotrichida</taxon>
        <taxon>Blepharismidae</taxon>
        <taxon>Blepharisma</taxon>
    </lineage>
</organism>
<dbReference type="Gene3D" id="3.30.40.10">
    <property type="entry name" value="Zinc/RING finger domain, C3HC4 (zinc finger)"/>
    <property type="match status" value="2"/>
</dbReference>
<feature type="domain" description="PHD-type" evidence="5">
    <location>
        <begin position="94"/>
        <end position="143"/>
    </location>
</feature>
<dbReference type="InterPro" id="IPR047157">
    <property type="entry name" value="PHRF1/Atg35"/>
</dbReference>
<proteinExistence type="predicted"/>
<reference evidence="7" key="1">
    <citation type="submission" date="2021-09" db="EMBL/GenBank/DDBJ databases">
        <authorList>
            <consortium name="AG Swart"/>
            <person name="Singh M."/>
            <person name="Singh A."/>
            <person name="Seah K."/>
            <person name="Emmerich C."/>
        </authorList>
    </citation>
    <scope>NUCLEOTIDE SEQUENCE</scope>
    <source>
        <strain evidence="7">ATCC30299</strain>
    </source>
</reference>
<dbReference type="SMART" id="SM00249">
    <property type="entry name" value="PHD"/>
    <property type="match status" value="1"/>
</dbReference>
<keyword evidence="3" id="KW-0862">Zinc</keyword>
<dbReference type="SUPFAM" id="SSF57903">
    <property type="entry name" value="FYVE/PHD zinc finger"/>
    <property type="match status" value="1"/>
</dbReference>
<feature type="domain" description="RING-type" evidence="6">
    <location>
        <begin position="19"/>
        <end position="61"/>
    </location>
</feature>
<dbReference type="InterPro" id="IPR019786">
    <property type="entry name" value="Zinc_finger_PHD-type_CS"/>
</dbReference>
<dbReference type="PANTHER" id="PTHR12618:SF20">
    <property type="entry name" value="PHD AND RING FINGER DOMAIN-CONTAINING PROTEIN 1"/>
    <property type="match status" value="1"/>
</dbReference>
<evidence type="ECO:0000313" key="7">
    <source>
        <dbReference type="EMBL" id="CAG9311674.1"/>
    </source>
</evidence>
<dbReference type="Pfam" id="PF13639">
    <property type="entry name" value="zf-RING_2"/>
    <property type="match status" value="1"/>
</dbReference>
<dbReference type="Proteomes" id="UP001162131">
    <property type="component" value="Unassembled WGS sequence"/>
</dbReference>
<keyword evidence="8" id="KW-1185">Reference proteome</keyword>
<name>A0AAU9I9E5_9CILI</name>
<sequence>MRKTRNSRKIAINAQKDRCLICLEPLENLIKVSLDTCGHNQFCIICITRWSEITNKCPLCNERYHSYINLSSFKLFFVEDKDQSDGAIDDPYRDLACQICHLSNDEENLLLCDSCNKGFHISCINLSHIPILEEWFCKKCIKKKSKTKQMLQAEEMKKASKNEKIEEIIVKKRISGKNVEVKIEMEKVRRSGRIRKNKAMEKGWDEQFVFY</sequence>